<protein>
    <recommendedName>
        <fullName evidence="3">Polysaccharide deacetylase</fullName>
    </recommendedName>
</protein>
<gene>
    <name evidence="1" type="ORF">EV699_10842</name>
</gene>
<dbReference type="EMBL" id="SLWY01000008">
    <property type="protein sequence ID" value="TCO81411.1"/>
    <property type="molecule type" value="Genomic_DNA"/>
</dbReference>
<reference evidence="1 2" key="1">
    <citation type="submission" date="2019-03" db="EMBL/GenBank/DDBJ databases">
        <title>Genomic Encyclopedia of Type Strains, Phase IV (KMG-IV): sequencing the most valuable type-strain genomes for metagenomic binning, comparative biology and taxonomic classification.</title>
        <authorList>
            <person name="Goeker M."/>
        </authorList>
    </citation>
    <scope>NUCLEOTIDE SEQUENCE [LARGE SCALE GENOMIC DNA]</scope>
    <source>
        <strain evidence="1 2">DSM 25287</strain>
    </source>
</reference>
<dbReference type="Proteomes" id="UP000295765">
    <property type="component" value="Unassembled WGS sequence"/>
</dbReference>
<comment type="caution">
    <text evidence="1">The sequence shown here is derived from an EMBL/GenBank/DDBJ whole genome shotgun (WGS) entry which is preliminary data.</text>
</comment>
<accession>A0A4R2L2R5</accession>
<evidence type="ECO:0000313" key="2">
    <source>
        <dbReference type="Proteomes" id="UP000295765"/>
    </source>
</evidence>
<evidence type="ECO:0008006" key="3">
    <source>
        <dbReference type="Google" id="ProtNLM"/>
    </source>
</evidence>
<dbReference type="Gene3D" id="3.20.20.370">
    <property type="entry name" value="Glycoside hydrolase/deacetylase"/>
    <property type="match status" value="1"/>
</dbReference>
<dbReference type="RefSeq" id="WP_132541231.1">
    <property type="nucleotide sequence ID" value="NZ_SLWY01000008.1"/>
</dbReference>
<dbReference type="AlphaFoldDB" id="A0A4R2L2R5"/>
<organism evidence="1 2">
    <name type="scientific">Plasticicumulans lactativorans</name>
    <dbReference type="NCBI Taxonomy" id="1133106"/>
    <lineage>
        <taxon>Bacteria</taxon>
        <taxon>Pseudomonadati</taxon>
        <taxon>Pseudomonadota</taxon>
        <taxon>Gammaproteobacteria</taxon>
        <taxon>Candidatus Competibacteraceae</taxon>
        <taxon>Plasticicumulans</taxon>
    </lineage>
</organism>
<sequence length="318" mass="35550">MLNVFFTVDTEIWCPGWQNLEADFPGAFRRYVYGPDGDAALPLTLRILQAFGLVGVFFVEPLFALRFGIEPLAELVGLIRAFGHEVQLHMHTEWVDEARPPLWPAAKSRRRFMREFTCTEQTALIATGLRLMAQAGVNGINAFRAGSYGFNLDTLRALAANGLTFDTSYNPHLEAAASGVASGTVLRQPLLVEGVYEYPVSSFETLPGRGRSTQLTACSTRELLAALDAAHDAGWRDFVIVSHGVELMNGARTRRDPVVVRRFERLCGHLARHPERFQVRGFHGLVPHTNNLQPQALRVPLHYTALRMAEQAMRRLIR</sequence>
<dbReference type="OrthoDB" id="8597776at2"/>
<keyword evidence="2" id="KW-1185">Reference proteome</keyword>
<evidence type="ECO:0000313" key="1">
    <source>
        <dbReference type="EMBL" id="TCO81411.1"/>
    </source>
</evidence>
<dbReference type="SUPFAM" id="SSF88713">
    <property type="entry name" value="Glycoside hydrolase/deacetylase"/>
    <property type="match status" value="1"/>
</dbReference>
<name>A0A4R2L2R5_9GAMM</name>
<dbReference type="GO" id="GO:0005975">
    <property type="term" value="P:carbohydrate metabolic process"/>
    <property type="evidence" value="ECO:0007669"/>
    <property type="project" value="InterPro"/>
</dbReference>
<dbReference type="InterPro" id="IPR011330">
    <property type="entry name" value="Glyco_hydro/deAcase_b/a-brl"/>
</dbReference>
<proteinExistence type="predicted"/>